<dbReference type="InterPro" id="IPR050697">
    <property type="entry name" value="Adenylyl/Guanylyl_Cyclase_3/4"/>
</dbReference>
<dbReference type="GO" id="GO:0006171">
    <property type="term" value="P:cAMP biosynthetic process"/>
    <property type="evidence" value="ECO:0007669"/>
    <property type="project" value="TreeGrafter"/>
</dbReference>
<dbReference type="PANTHER" id="PTHR43081">
    <property type="entry name" value="ADENYLATE CYCLASE, TERMINAL-DIFFERENTIATION SPECIFIC-RELATED"/>
    <property type="match status" value="1"/>
</dbReference>
<dbReference type="Proteomes" id="UP000466445">
    <property type="component" value="Chromosome"/>
</dbReference>
<evidence type="ECO:0000259" key="5">
    <source>
        <dbReference type="PROSITE" id="PS50125"/>
    </source>
</evidence>
<keyword evidence="7" id="KW-1185">Reference proteome</keyword>
<evidence type="ECO:0000313" key="6">
    <source>
        <dbReference type="EMBL" id="BBY61328.1"/>
    </source>
</evidence>
<feature type="domain" description="Guanylate cyclase" evidence="5">
    <location>
        <begin position="57"/>
        <end position="99"/>
    </location>
</feature>
<dbReference type="PANTHER" id="PTHR43081:SF17">
    <property type="entry name" value="BLL5647 PROTEIN"/>
    <property type="match status" value="1"/>
</dbReference>
<dbReference type="InterPro" id="IPR029787">
    <property type="entry name" value="Nucleotide_cyclase"/>
</dbReference>
<reference evidence="6 7" key="1">
    <citation type="journal article" date="2019" name="Emerg. Microbes Infect.">
        <title>Comprehensive subspecies identification of 175 nontuberculous mycobacteria species based on 7547 genomic profiles.</title>
        <authorList>
            <person name="Matsumoto Y."/>
            <person name="Kinjo T."/>
            <person name="Motooka D."/>
            <person name="Nabeya D."/>
            <person name="Jung N."/>
            <person name="Uechi K."/>
            <person name="Horii T."/>
            <person name="Iida T."/>
            <person name="Fujita J."/>
            <person name="Nakamura S."/>
        </authorList>
    </citation>
    <scope>NUCLEOTIDE SEQUENCE [LARGE SCALE GENOMIC DNA]</scope>
    <source>
        <strain evidence="6 7">JCM 30395</strain>
    </source>
</reference>
<evidence type="ECO:0000256" key="3">
    <source>
        <dbReference type="ARBA" id="ARBA00022475"/>
    </source>
</evidence>
<dbReference type="SUPFAM" id="SSF55073">
    <property type="entry name" value="Nucleotide cyclase"/>
    <property type="match status" value="1"/>
</dbReference>
<dbReference type="PROSITE" id="PS50125">
    <property type="entry name" value="GUANYLATE_CYCLASE_2"/>
    <property type="match status" value="1"/>
</dbReference>
<dbReference type="GO" id="GO:0004016">
    <property type="term" value="F:adenylate cyclase activity"/>
    <property type="evidence" value="ECO:0007669"/>
    <property type="project" value="UniProtKB-ARBA"/>
</dbReference>
<organism evidence="6 7">
    <name type="scientific">Mycolicibacterium sarraceniae</name>
    <dbReference type="NCBI Taxonomy" id="1534348"/>
    <lineage>
        <taxon>Bacteria</taxon>
        <taxon>Bacillati</taxon>
        <taxon>Actinomycetota</taxon>
        <taxon>Actinomycetes</taxon>
        <taxon>Mycobacteriales</taxon>
        <taxon>Mycobacteriaceae</taxon>
        <taxon>Mycolicibacterium</taxon>
    </lineage>
</organism>
<dbReference type="GO" id="GO:0035556">
    <property type="term" value="P:intracellular signal transduction"/>
    <property type="evidence" value="ECO:0007669"/>
    <property type="project" value="InterPro"/>
</dbReference>
<dbReference type="KEGG" id="msar:MSAR_44640"/>
<evidence type="ECO:0000256" key="2">
    <source>
        <dbReference type="ARBA" id="ARBA00005381"/>
    </source>
</evidence>
<sequence length="118" mass="12226">MALAAEQRNVNRGGEECRAAVLFVDIVGSTQVVGSRPPVQVVELAAARAMAAQLRRDVPGIGVSIGVAAGIMVAGNFGSHHRFEYTVIGDPVQEASRLCGRSTPSRLAVAATASTQPE</sequence>
<dbReference type="InterPro" id="IPR001054">
    <property type="entry name" value="A/G_cyclase"/>
</dbReference>
<dbReference type="GO" id="GO:0005886">
    <property type="term" value="C:plasma membrane"/>
    <property type="evidence" value="ECO:0007669"/>
    <property type="project" value="UniProtKB-SubCell"/>
</dbReference>
<proteinExistence type="inferred from homology"/>
<dbReference type="EMBL" id="AP022595">
    <property type="protein sequence ID" value="BBY61328.1"/>
    <property type="molecule type" value="Genomic_DNA"/>
</dbReference>
<dbReference type="RefSeq" id="WP_163700446.1">
    <property type="nucleotide sequence ID" value="NZ_AP022595.1"/>
</dbReference>
<keyword evidence="3" id="KW-1003">Cell membrane</keyword>
<dbReference type="Gene3D" id="3.30.70.1230">
    <property type="entry name" value="Nucleotide cyclase"/>
    <property type="match status" value="1"/>
</dbReference>
<evidence type="ECO:0000256" key="4">
    <source>
        <dbReference type="ARBA" id="ARBA00023136"/>
    </source>
</evidence>
<gene>
    <name evidence="6" type="ORF">MSAR_44640</name>
</gene>
<comment type="similarity">
    <text evidence="2">Belongs to the adenylyl cyclase class-3 family.</text>
</comment>
<accession>A0A7I7SX14</accession>
<evidence type="ECO:0000256" key="1">
    <source>
        <dbReference type="ARBA" id="ARBA00004651"/>
    </source>
</evidence>
<evidence type="ECO:0000313" key="7">
    <source>
        <dbReference type="Proteomes" id="UP000466445"/>
    </source>
</evidence>
<comment type="subcellular location">
    <subcellularLocation>
        <location evidence="1">Cell membrane</location>
        <topology evidence="1">Multi-pass membrane protein</topology>
    </subcellularLocation>
</comment>
<protein>
    <recommendedName>
        <fullName evidence="5">Guanylate cyclase domain-containing protein</fullName>
    </recommendedName>
</protein>
<dbReference type="AlphaFoldDB" id="A0A7I7SX14"/>
<name>A0A7I7SX14_9MYCO</name>
<keyword evidence="4" id="KW-0472">Membrane</keyword>